<sequence>MSAEATARGCTLLYVLFTTISFADVTAFASVSVSDRFHALHPVVRRPGEIIYKPRPPRFFPSVSD</sequence>
<dbReference type="AlphaFoldDB" id="A0A0C9WXM5"/>
<accession>A0A0C9WXM5</accession>
<evidence type="ECO:0008006" key="4">
    <source>
        <dbReference type="Google" id="ProtNLM"/>
    </source>
</evidence>
<reference evidence="3" key="2">
    <citation type="submission" date="2015-01" db="EMBL/GenBank/DDBJ databases">
        <title>Evolutionary Origins and Diversification of the Mycorrhizal Mutualists.</title>
        <authorList>
            <consortium name="DOE Joint Genome Institute"/>
            <consortium name="Mycorrhizal Genomics Consortium"/>
            <person name="Kohler A."/>
            <person name="Kuo A."/>
            <person name="Nagy L.G."/>
            <person name="Floudas D."/>
            <person name="Copeland A."/>
            <person name="Barry K.W."/>
            <person name="Cichocki N."/>
            <person name="Veneault-Fourrey C."/>
            <person name="LaButti K."/>
            <person name="Lindquist E.A."/>
            <person name="Lipzen A."/>
            <person name="Lundell T."/>
            <person name="Morin E."/>
            <person name="Murat C."/>
            <person name="Riley R."/>
            <person name="Ohm R."/>
            <person name="Sun H."/>
            <person name="Tunlid A."/>
            <person name="Henrissat B."/>
            <person name="Grigoriev I.V."/>
            <person name="Hibbett D.S."/>
            <person name="Martin F."/>
        </authorList>
    </citation>
    <scope>NUCLEOTIDE SEQUENCE [LARGE SCALE GENOMIC DNA]</scope>
    <source>
        <strain evidence="3">LaAM-08-1</strain>
    </source>
</reference>
<feature type="signal peptide" evidence="1">
    <location>
        <begin position="1"/>
        <end position="27"/>
    </location>
</feature>
<reference evidence="2 3" key="1">
    <citation type="submission" date="2014-04" db="EMBL/GenBank/DDBJ databases">
        <authorList>
            <consortium name="DOE Joint Genome Institute"/>
            <person name="Kuo A."/>
            <person name="Kohler A."/>
            <person name="Nagy L.G."/>
            <person name="Floudas D."/>
            <person name="Copeland A."/>
            <person name="Barry K.W."/>
            <person name="Cichocki N."/>
            <person name="Veneault-Fourrey C."/>
            <person name="LaButti K."/>
            <person name="Lindquist E.A."/>
            <person name="Lipzen A."/>
            <person name="Lundell T."/>
            <person name="Morin E."/>
            <person name="Murat C."/>
            <person name="Sun H."/>
            <person name="Tunlid A."/>
            <person name="Henrissat B."/>
            <person name="Grigoriev I.V."/>
            <person name="Hibbett D.S."/>
            <person name="Martin F."/>
            <person name="Nordberg H.P."/>
            <person name="Cantor M.N."/>
            <person name="Hua S.X."/>
        </authorList>
    </citation>
    <scope>NUCLEOTIDE SEQUENCE [LARGE SCALE GENOMIC DNA]</scope>
    <source>
        <strain evidence="2 3">LaAM-08-1</strain>
    </source>
</reference>
<evidence type="ECO:0000313" key="3">
    <source>
        <dbReference type="Proteomes" id="UP000054477"/>
    </source>
</evidence>
<keyword evidence="3" id="KW-1185">Reference proteome</keyword>
<name>A0A0C9WXM5_9AGAR</name>
<dbReference type="EMBL" id="KN838692">
    <property type="protein sequence ID" value="KIJ97480.1"/>
    <property type="molecule type" value="Genomic_DNA"/>
</dbReference>
<organism evidence="2 3">
    <name type="scientific">Laccaria amethystina LaAM-08-1</name>
    <dbReference type="NCBI Taxonomy" id="1095629"/>
    <lineage>
        <taxon>Eukaryota</taxon>
        <taxon>Fungi</taxon>
        <taxon>Dikarya</taxon>
        <taxon>Basidiomycota</taxon>
        <taxon>Agaricomycotina</taxon>
        <taxon>Agaricomycetes</taxon>
        <taxon>Agaricomycetidae</taxon>
        <taxon>Agaricales</taxon>
        <taxon>Agaricineae</taxon>
        <taxon>Hydnangiaceae</taxon>
        <taxon>Laccaria</taxon>
    </lineage>
</organism>
<protein>
    <recommendedName>
        <fullName evidence="4">Secreted protein</fullName>
    </recommendedName>
</protein>
<feature type="chain" id="PRO_5002216386" description="Secreted protein" evidence="1">
    <location>
        <begin position="28"/>
        <end position="65"/>
    </location>
</feature>
<gene>
    <name evidence="2" type="ORF">K443DRAFT_681501</name>
</gene>
<evidence type="ECO:0000256" key="1">
    <source>
        <dbReference type="SAM" id="SignalP"/>
    </source>
</evidence>
<evidence type="ECO:0000313" key="2">
    <source>
        <dbReference type="EMBL" id="KIJ97480.1"/>
    </source>
</evidence>
<keyword evidence="1" id="KW-0732">Signal</keyword>
<dbReference type="HOGENOM" id="CLU_2850039_0_0_1"/>
<dbReference type="Proteomes" id="UP000054477">
    <property type="component" value="Unassembled WGS sequence"/>
</dbReference>
<proteinExistence type="predicted"/>